<reference evidence="3" key="1">
    <citation type="submission" date="2017-02" db="UniProtKB">
        <authorList>
            <consortium name="WormBaseParasite"/>
        </authorList>
    </citation>
    <scope>IDENTIFICATION</scope>
</reference>
<accession>A0A0N4WV31</accession>
<dbReference type="Proteomes" id="UP000268014">
    <property type="component" value="Unassembled WGS sequence"/>
</dbReference>
<evidence type="ECO:0000313" key="2">
    <source>
        <dbReference type="Proteomes" id="UP000268014"/>
    </source>
</evidence>
<evidence type="ECO:0000313" key="3">
    <source>
        <dbReference type="WBParaSite" id="HPLM_0001554301-mRNA-1"/>
    </source>
</evidence>
<dbReference type="EMBL" id="UZAF01019021">
    <property type="protein sequence ID" value="VDO56969.1"/>
    <property type="molecule type" value="Genomic_DNA"/>
</dbReference>
<organism evidence="3">
    <name type="scientific">Haemonchus placei</name>
    <name type="common">Barber's pole worm</name>
    <dbReference type="NCBI Taxonomy" id="6290"/>
    <lineage>
        <taxon>Eukaryota</taxon>
        <taxon>Metazoa</taxon>
        <taxon>Ecdysozoa</taxon>
        <taxon>Nematoda</taxon>
        <taxon>Chromadorea</taxon>
        <taxon>Rhabditida</taxon>
        <taxon>Rhabditina</taxon>
        <taxon>Rhabditomorpha</taxon>
        <taxon>Strongyloidea</taxon>
        <taxon>Trichostrongylidae</taxon>
        <taxon>Haemonchus</taxon>
    </lineage>
</organism>
<protein>
    <submittedName>
        <fullName evidence="3">DUF4911 domain-containing protein</fullName>
    </submittedName>
</protein>
<dbReference type="AlphaFoldDB" id="A0A0N4WV31"/>
<sequence>MLTDWLESEKVHYAAQLERFCIVIRDEGLVCLVRLQSSIPFLDRVWEVEPSDVVDILEAAAGGDVDDVELLAEEAGRCKVVLITSSN</sequence>
<gene>
    <name evidence="1" type="ORF">HPLM_LOCUS15535</name>
</gene>
<name>A0A0N4WV31_HAEPC</name>
<proteinExistence type="predicted"/>
<keyword evidence="2" id="KW-1185">Reference proteome</keyword>
<reference evidence="1 2" key="2">
    <citation type="submission" date="2018-11" db="EMBL/GenBank/DDBJ databases">
        <authorList>
            <consortium name="Pathogen Informatics"/>
        </authorList>
    </citation>
    <scope>NUCLEOTIDE SEQUENCE [LARGE SCALE GENOMIC DNA]</scope>
    <source>
        <strain evidence="1 2">MHpl1</strain>
    </source>
</reference>
<dbReference type="WBParaSite" id="HPLM_0001554301-mRNA-1">
    <property type="protein sequence ID" value="HPLM_0001554301-mRNA-1"/>
    <property type="gene ID" value="HPLM_0001554301"/>
</dbReference>
<evidence type="ECO:0000313" key="1">
    <source>
        <dbReference type="EMBL" id="VDO56969.1"/>
    </source>
</evidence>